<evidence type="ECO:0000256" key="3">
    <source>
        <dbReference type="ARBA" id="ARBA00023212"/>
    </source>
</evidence>
<dbReference type="EMBL" id="QUTG01003597">
    <property type="protein sequence ID" value="RHY90941.1"/>
    <property type="molecule type" value="Genomic_DNA"/>
</dbReference>
<comment type="subcellular location">
    <subcellularLocation>
        <location evidence="1">Cytoplasm</location>
        <location evidence="1">Cytoskeleton</location>
    </subcellularLocation>
</comment>
<dbReference type="Proteomes" id="UP000285712">
    <property type="component" value="Unassembled WGS sequence"/>
</dbReference>
<dbReference type="Pfam" id="PF13516">
    <property type="entry name" value="LRR_6"/>
    <property type="match status" value="1"/>
</dbReference>
<keyword evidence="2" id="KW-0963">Cytoplasm</keyword>
<dbReference type="InterPro" id="IPR052410">
    <property type="entry name" value="DRC5"/>
</dbReference>
<evidence type="ECO:0000313" key="8">
    <source>
        <dbReference type="Proteomes" id="UP000285430"/>
    </source>
</evidence>
<evidence type="ECO:0000313" key="7">
    <source>
        <dbReference type="Proteomes" id="UP000265427"/>
    </source>
</evidence>
<dbReference type="EMBL" id="QUSZ01008736">
    <property type="protein sequence ID" value="RHY00023.1"/>
    <property type="molecule type" value="Genomic_DNA"/>
</dbReference>
<accession>A0A396ZWU6</accession>
<evidence type="ECO:0000256" key="1">
    <source>
        <dbReference type="ARBA" id="ARBA00004245"/>
    </source>
</evidence>
<gene>
    <name evidence="5" type="ORF">DYB35_009882</name>
    <name evidence="4" type="ORF">DYB36_013454</name>
    <name evidence="6" type="ORF">DYB37_012258</name>
</gene>
<evidence type="ECO:0000313" key="9">
    <source>
        <dbReference type="Proteomes" id="UP000285712"/>
    </source>
</evidence>
<dbReference type="PANTHER" id="PTHR24107">
    <property type="entry name" value="YNEIN REGULATORY COMPLEX SUBUNIT 5"/>
    <property type="match status" value="1"/>
</dbReference>
<dbReference type="SUPFAM" id="SSF52047">
    <property type="entry name" value="RNI-like"/>
    <property type="match status" value="1"/>
</dbReference>
<dbReference type="VEuPathDB" id="FungiDB:H257_04055"/>
<dbReference type="InterPro" id="IPR032675">
    <property type="entry name" value="LRR_dom_sf"/>
</dbReference>
<dbReference type="EMBL" id="QUTH01003414">
    <property type="protein sequence ID" value="RHZ19564.1"/>
    <property type="molecule type" value="Genomic_DNA"/>
</dbReference>
<dbReference type="PANTHER" id="PTHR24107:SF2">
    <property type="entry name" value="NLR FAMILY CARD DOMAIN CONTAINING 3"/>
    <property type="match status" value="1"/>
</dbReference>
<evidence type="ECO:0008006" key="10">
    <source>
        <dbReference type="Google" id="ProtNLM"/>
    </source>
</evidence>
<dbReference type="Proteomes" id="UP000265427">
    <property type="component" value="Unassembled WGS sequence"/>
</dbReference>
<evidence type="ECO:0000313" key="6">
    <source>
        <dbReference type="EMBL" id="RHZ19564.1"/>
    </source>
</evidence>
<proteinExistence type="predicted"/>
<organism evidence="4 7">
    <name type="scientific">Aphanomyces astaci</name>
    <name type="common">Crayfish plague agent</name>
    <dbReference type="NCBI Taxonomy" id="112090"/>
    <lineage>
        <taxon>Eukaryota</taxon>
        <taxon>Sar</taxon>
        <taxon>Stramenopiles</taxon>
        <taxon>Oomycota</taxon>
        <taxon>Saprolegniomycetes</taxon>
        <taxon>Saprolegniales</taxon>
        <taxon>Verrucalvaceae</taxon>
        <taxon>Aphanomyces</taxon>
    </lineage>
</organism>
<dbReference type="Proteomes" id="UP000285430">
    <property type="component" value="Unassembled WGS sequence"/>
</dbReference>
<sequence>MPPEIIHRIASFLSDGQSFVNYVDALNGTDTLGGLEPFTKLTGTIAPNDLWPELHLRAHHGALLLQVTAAIAPYFSIVHMHDMYDLSAFHGCPSSSSLGIRIERCPSASEVKVPLSEWYNQLARLPVAALAWEERSGRACPDQVECLLATLPRLPALQSLDLNGAIVPSVDVIFEFIASSHALVELSMRSLSLPDLVDGVFSRPTITAIGMTHLVHWLQRQPVRHLSLSQWHIDAPIALVLAFHRALWSSTLTRLVVRDSRVPHLDLHVFANPLAMSELELSGCGLEGADIVALSKGLRHSCVTKLVLSHNHINRGIPALAAALPTAHHLHTLVLSSCGLFDDAIPSLVQSLASCTVTALNLSCNAISAHGASLIVHAMMSKADGRGDTRRGKLVLMLHGNSRIADDTRQHLRDVTSACTHLKLFV</sequence>
<evidence type="ECO:0000313" key="4">
    <source>
        <dbReference type="EMBL" id="RHY00023.1"/>
    </source>
</evidence>
<keyword evidence="3" id="KW-0206">Cytoskeleton</keyword>
<comment type="caution">
    <text evidence="4">The sequence shown here is derived from an EMBL/GenBank/DDBJ whole genome shotgun (WGS) entry which is preliminary data.</text>
</comment>
<protein>
    <recommendedName>
        <fullName evidence="10">F-box domain-containing protein</fullName>
    </recommendedName>
</protein>
<dbReference type="Gene3D" id="3.80.10.10">
    <property type="entry name" value="Ribonuclease Inhibitor"/>
    <property type="match status" value="2"/>
</dbReference>
<dbReference type="InterPro" id="IPR001611">
    <property type="entry name" value="Leu-rich_rpt"/>
</dbReference>
<name>A0A396ZWU6_APHAT</name>
<dbReference type="GO" id="GO:0005856">
    <property type="term" value="C:cytoskeleton"/>
    <property type="evidence" value="ECO:0007669"/>
    <property type="project" value="UniProtKB-SubCell"/>
</dbReference>
<dbReference type="AlphaFoldDB" id="A0A396ZWU6"/>
<dbReference type="SMART" id="SM00368">
    <property type="entry name" value="LRR_RI"/>
    <property type="match status" value="3"/>
</dbReference>
<evidence type="ECO:0000313" key="5">
    <source>
        <dbReference type="EMBL" id="RHY90941.1"/>
    </source>
</evidence>
<evidence type="ECO:0000256" key="2">
    <source>
        <dbReference type="ARBA" id="ARBA00022490"/>
    </source>
</evidence>
<reference evidence="7 8" key="1">
    <citation type="submission" date="2018-08" db="EMBL/GenBank/DDBJ databases">
        <title>Aphanomyces genome sequencing and annotation.</title>
        <authorList>
            <person name="Minardi D."/>
            <person name="Oidtmann B."/>
            <person name="Van Der Giezen M."/>
            <person name="Studholme D.J."/>
        </authorList>
    </citation>
    <scope>NUCLEOTIDE SEQUENCE [LARGE SCALE GENOMIC DNA]</scope>
    <source>
        <strain evidence="6 8">Da</strain>
        <strain evidence="4 7">Kv</strain>
        <strain evidence="5 9">Sv</strain>
    </source>
</reference>